<evidence type="ECO:0000259" key="1">
    <source>
        <dbReference type="Pfam" id="PF24758"/>
    </source>
</evidence>
<keyword evidence="3" id="KW-1185">Reference proteome</keyword>
<sequence length="357" mass="41375">YDDDNPDHESATHLENWIRRLANMGTKEFYLSIRPKYYKRYRDKNEYAINLPSVVFEAESLRGLRVVRYKMDTKDKNNNNNNNCKILSKHLKRLHLEKVIIDDETFQHIISGCPLIETMSLESCKGLKNIKVSGLCKLKKFVIHNYCGIEIHDAPSLEIIKISSGKISFHESDFRSLNILSLFGVELRVFSSCKFPSLKRLVLTYCYGFEDDRLFIDAPNIIYFRYQGDFIPSISFAPTSNEWDSIILIPYEFKIRGNINEDSSCAWFLKLHELLESLSQSKIVLDIEQCSMNIDQHLVVGDENDYSSNKLVVVEKLNLSGPLNSSPSTLLNLLLRICRPRIIGDYAWNVDTEFMEF</sequence>
<dbReference type="InterPro" id="IPR053772">
    <property type="entry name" value="At1g61320/At1g61330-like"/>
</dbReference>
<evidence type="ECO:0000313" key="2">
    <source>
        <dbReference type="EMBL" id="EYU30185.1"/>
    </source>
</evidence>
<dbReference type="PANTHER" id="PTHR34145:SF28">
    <property type="entry name" value="F-BOX DOMAIN-CONTAINING PROTEIN"/>
    <property type="match status" value="1"/>
</dbReference>
<dbReference type="PANTHER" id="PTHR34145">
    <property type="entry name" value="OS02G0105600 PROTEIN"/>
    <property type="match status" value="1"/>
</dbReference>
<accession>A0A022QUI0</accession>
<reference evidence="2 3" key="1">
    <citation type="journal article" date="2013" name="Proc. Natl. Acad. Sci. U.S.A.">
        <title>Fine-scale variation in meiotic recombination in Mimulus inferred from population shotgun sequencing.</title>
        <authorList>
            <person name="Hellsten U."/>
            <person name="Wright K.M."/>
            <person name="Jenkins J."/>
            <person name="Shu S."/>
            <person name="Yuan Y."/>
            <person name="Wessler S.R."/>
            <person name="Schmutz J."/>
            <person name="Willis J.H."/>
            <person name="Rokhsar D.S."/>
        </authorList>
    </citation>
    <scope>NUCLEOTIDE SEQUENCE [LARGE SCALE GENOMIC DNA]</scope>
    <source>
        <strain evidence="3">cv. DUN x IM62</strain>
    </source>
</reference>
<dbReference type="InterPro" id="IPR055411">
    <property type="entry name" value="LRR_FXL15/At3g58940/PEG3-like"/>
</dbReference>
<protein>
    <recommendedName>
        <fullName evidence="1">F-box/LRR-repeat protein 15/At3g58940/PEG3-like LRR domain-containing protein</fullName>
    </recommendedName>
</protein>
<feature type="domain" description="F-box/LRR-repeat protein 15/At3g58940/PEG3-like LRR" evidence="1">
    <location>
        <begin position="14"/>
        <end position="162"/>
    </location>
</feature>
<dbReference type="InterPro" id="IPR032675">
    <property type="entry name" value="LRR_dom_sf"/>
</dbReference>
<dbReference type="Pfam" id="PF24758">
    <property type="entry name" value="LRR_At5g56370"/>
    <property type="match status" value="1"/>
</dbReference>
<feature type="non-terminal residue" evidence="2">
    <location>
        <position position="1"/>
    </location>
</feature>
<proteinExistence type="predicted"/>
<dbReference type="Gene3D" id="3.80.10.10">
    <property type="entry name" value="Ribonuclease Inhibitor"/>
    <property type="match status" value="1"/>
</dbReference>
<name>A0A022QUI0_ERYGU</name>
<evidence type="ECO:0000313" key="3">
    <source>
        <dbReference type="Proteomes" id="UP000030748"/>
    </source>
</evidence>
<gene>
    <name evidence="2" type="ORF">MIMGU_mgv1a023924mg</name>
</gene>
<dbReference type="SUPFAM" id="SSF52058">
    <property type="entry name" value="L domain-like"/>
    <property type="match status" value="1"/>
</dbReference>
<dbReference type="AlphaFoldDB" id="A0A022QUI0"/>
<dbReference type="Proteomes" id="UP000030748">
    <property type="component" value="Unassembled WGS sequence"/>
</dbReference>
<organism evidence="2 3">
    <name type="scientific">Erythranthe guttata</name>
    <name type="common">Yellow monkey flower</name>
    <name type="synonym">Mimulus guttatus</name>
    <dbReference type="NCBI Taxonomy" id="4155"/>
    <lineage>
        <taxon>Eukaryota</taxon>
        <taxon>Viridiplantae</taxon>
        <taxon>Streptophyta</taxon>
        <taxon>Embryophyta</taxon>
        <taxon>Tracheophyta</taxon>
        <taxon>Spermatophyta</taxon>
        <taxon>Magnoliopsida</taxon>
        <taxon>eudicotyledons</taxon>
        <taxon>Gunneridae</taxon>
        <taxon>Pentapetalae</taxon>
        <taxon>asterids</taxon>
        <taxon>lamiids</taxon>
        <taxon>Lamiales</taxon>
        <taxon>Phrymaceae</taxon>
        <taxon>Erythranthe</taxon>
    </lineage>
</organism>
<dbReference type="EMBL" id="KI631110">
    <property type="protein sequence ID" value="EYU30185.1"/>
    <property type="molecule type" value="Genomic_DNA"/>
</dbReference>